<name>A0A9D3Z494_DREPO</name>
<evidence type="ECO:0000256" key="4">
    <source>
        <dbReference type="PROSITE-ProRule" id="PRU00124"/>
    </source>
</evidence>
<dbReference type="PRINTS" id="PR00261">
    <property type="entry name" value="LDLRECEPTOR"/>
</dbReference>
<keyword evidence="6" id="KW-0732">Signal</keyword>
<dbReference type="Proteomes" id="UP000828390">
    <property type="component" value="Unassembled WGS sequence"/>
</dbReference>
<dbReference type="InterPro" id="IPR036055">
    <property type="entry name" value="LDL_receptor-like_sf"/>
</dbReference>
<dbReference type="SUPFAM" id="SSF57424">
    <property type="entry name" value="LDL receptor-like module"/>
    <property type="match status" value="2"/>
</dbReference>
<dbReference type="AlphaFoldDB" id="A0A9D3Z494"/>
<dbReference type="Gene3D" id="4.10.400.10">
    <property type="entry name" value="Low-density Lipoprotein Receptor"/>
    <property type="match status" value="2"/>
</dbReference>
<protein>
    <recommendedName>
        <fullName evidence="7">Ig-like domain-containing protein</fullName>
    </recommendedName>
</protein>
<dbReference type="PROSITE" id="PS01209">
    <property type="entry name" value="LDLRA_1"/>
    <property type="match status" value="1"/>
</dbReference>
<dbReference type="SUPFAM" id="SSF48726">
    <property type="entry name" value="Immunoglobulin"/>
    <property type="match status" value="4"/>
</dbReference>
<evidence type="ECO:0000256" key="6">
    <source>
        <dbReference type="SAM" id="SignalP"/>
    </source>
</evidence>
<evidence type="ECO:0000313" key="9">
    <source>
        <dbReference type="Proteomes" id="UP000828390"/>
    </source>
</evidence>
<dbReference type="EMBL" id="JAIWYP010000014">
    <property type="protein sequence ID" value="KAH3711577.1"/>
    <property type="molecule type" value="Genomic_DNA"/>
</dbReference>
<keyword evidence="5" id="KW-1133">Transmembrane helix</keyword>
<keyword evidence="2 4" id="KW-1015">Disulfide bond</keyword>
<reference evidence="8" key="2">
    <citation type="submission" date="2020-11" db="EMBL/GenBank/DDBJ databases">
        <authorList>
            <person name="McCartney M.A."/>
            <person name="Auch B."/>
            <person name="Kono T."/>
            <person name="Mallez S."/>
            <person name="Becker A."/>
            <person name="Gohl D.M."/>
            <person name="Silverstein K.A.T."/>
            <person name="Koren S."/>
            <person name="Bechman K.B."/>
            <person name="Herman A."/>
            <person name="Abrahante J.E."/>
            <person name="Garbe J."/>
        </authorList>
    </citation>
    <scope>NUCLEOTIDE SEQUENCE</scope>
    <source>
        <strain evidence="8">Duluth1</strain>
        <tissue evidence="8">Whole animal</tissue>
    </source>
</reference>
<dbReference type="InterPro" id="IPR007110">
    <property type="entry name" value="Ig-like_dom"/>
</dbReference>
<feature type="disulfide bond" evidence="4">
    <location>
        <begin position="457"/>
        <end position="472"/>
    </location>
</feature>
<reference evidence="8" key="1">
    <citation type="journal article" date="2019" name="bioRxiv">
        <title>The Genome of the Zebra Mussel, Dreissena polymorpha: A Resource for Invasive Species Research.</title>
        <authorList>
            <person name="McCartney M.A."/>
            <person name="Auch B."/>
            <person name="Kono T."/>
            <person name="Mallez S."/>
            <person name="Zhang Y."/>
            <person name="Obille A."/>
            <person name="Becker A."/>
            <person name="Abrahante J.E."/>
            <person name="Garbe J."/>
            <person name="Badalamenti J.P."/>
            <person name="Herman A."/>
            <person name="Mangelson H."/>
            <person name="Liachko I."/>
            <person name="Sullivan S."/>
            <person name="Sone E.D."/>
            <person name="Koren S."/>
            <person name="Silverstein K.A.T."/>
            <person name="Beckman K.B."/>
            <person name="Gohl D.M."/>
        </authorList>
    </citation>
    <scope>NUCLEOTIDE SEQUENCE</scope>
    <source>
        <strain evidence="8">Duluth1</strain>
        <tissue evidence="8">Whole animal</tissue>
    </source>
</reference>
<dbReference type="InterPro" id="IPR051170">
    <property type="entry name" value="Neural/epithelial_adhesion"/>
</dbReference>
<feature type="domain" description="Ig-like" evidence="7">
    <location>
        <begin position="22"/>
        <end position="109"/>
    </location>
</feature>
<dbReference type="Pfam" id="PF13927">
    <property type="entry name" value="Ig_3"/>
    <property type="match status" value="1"/>
</dbReference>
<organism evidence="8 9">
    <name type="scientific">Dreissena polymorpha</name>
    <name type="common">Zebra mussel</name>
    <name type="synonym">Mytilus polymorpha</name>
    <dbReference type="NCBI Taxonomy" id="45954"/>
    <lineage>
        <taxon>Eukaryota</taxon>
        <taxon>Metazoa</taxon>
        <taxon>Spiralia</taxon>
        <taxon>Lophotrochozoa</taxon>
        <taxon>Mollusca</taxon>
        <taxon>Bivalvia</taxon>
        <taxon>Autobranchia</taxon>
        <taxon>Heteroconchia</taxon>
        <taxon>Euheterodonta</taxon>
        <taxon>Imparidentia</taxon>
        <taxon>Neoheterodontei</taxon>
        <taxon>Myida</taxon>
        <taxon>Dreissenoidea</taxon>
        <taxon>Dreissenidae</taxon>
        <taxon>Dreissena</taxon>
    </lineage>
</organism>
<dbReference type="InterPro" id="IPR013783">
    <property type="entry name" value="Ig-like_fold"/>
</dbReference>
<dbReference type="PROSITE" id="PS50068">
    <property type="entry name" value="LDLRA_2"/>
    <property type="match status" value="2"/>
</dbReference>
<dbReference type="InterPro" id="IPR003599">
    <property type="entry name" value="Ig_sub"/>
</dbReference>
<dbReference type="SMART" id="SM00409">
    <property type="entry name" value="IG"/>
    <property type="match status" value="2"/>
</dbReference>
<dbReference type="PROSITE" id="PS50835">
    <property type="entry name" value="IG_LIKE"/>
    <property type="match status" value="2"/>
</dbReference>
<keyword evidence="3" id="KW-0393">Immunoglobulin domain</keyword>
<comment type="caution">
    <text evidence="8">The sequence shown here is derived from an EMBL/GenBank/DDBJ whole genome shotgun (WGS) entry which is preliminary data.</text>
</comment>
<dbReference type="InterPro" id="IPR036179">
    <property type="entry name" value="Ig-like_dom_sf"/>
</dbReference>
<feature type="disulfide bond" evidence="4">
    <location>
        <begin position="398"/>
        <end position="413"/>
    </location>
</feature>
<dbReference type="Gene3D" id="2.60.40.10">
    <property type="entry name" value="Immunoglobulins"/>
    <property type="match status" value="3"/>
</dbReference>
<evidence type="ECO:0000313" key="8">
    <source>
        <dbReference type="EMBL" id="KAH3711577.1"/>
    </source>
</evidence>
<feature type="transmembrane region" description="Helical" evidence="5">
    <location>
        <begin position="672"/>
        <end position="691"/>
    </location>
</feature>
<dbReference type="GO" id="GO:0043005">
    <property type="term" value="C:neuron projection"/>
    <property type="evidence" value="ECO:0007669"/>
    <property type="project" value="TreeGrafter"/>
</dbReference>
<keyword evidence="9" id="KW-1185">Reference proteome</keyword>
<evidence type="ECO:0000256" key="5">
    <source>
        <dbReference type="SAM" id="Phobius"/>
    </source>
</evidence>
<gene>
    <name evidence="8" type="ORF">DPMN_071248</name>
</gene>
<dbReference type="PANTHER" id="PTHR12231:SF253">
    <property type="entry name" value="DPR-INTERACTING PROTEIN ETA, ISOFORM B-RELATED"/>
    <property type="match status" value="1"/>
</dbReference>
<dbReference type="CDD" id="cd00112">
    <property type="entry name" value="LDLa"/>
    <property type="match status" value="2"/>
</dbReference>
<sequence length="692" mass="78031">MLLSTLVLGAAITNCMEARGTPPILQGNNWPKPLEYIRKGNNRTFFCVATGSATLKYEWRFNGEKLNASEQEARFDANTGSLFIGEYFNEQLTGDYQCVVSNEFGTAMTPYFRIAATVANPFPNGDNMFPDNMDVYRSNYHKMDCINVPKSVPAWTFNWQRGKVLNTLSDAKPVNVSERMIIDPNGSLHFLWVEMSDDGYIYVCEAKNKITLTEVRNKHTEQLYVKESANERDRLPELKYSSDVTVIAGDTAELTCIFTYYSSRGEKLDITWTFNNTKVGNGSTLRLPNIKVPDKDQNNEGEYMCFAKLGLHKQVWGKVNLKITAPPEFVPAEKPARLFSPVDKDATFHCRATSYKAYQGAPVWMINGKPLIGCPPFFFDCGQPIKGYSGCIPIKQFCNSNRECPDNADEINCPRCPEGTKQCNGPCILNNQTCVACEFPSFSCDQGEKCLQHTQICDGIAQCADEKDEEGCAGKASHERGKFRLNSQRTQLTIPRAQKTDVMCVQCLVSNKYGKIFGDGCLTVIDKIKIKKAPNARYDVEPNMKIVIAIDAITDPDWQNQTNYEWFWYLPVTTQTDDNIKEKQQLPPTSSYGKYFKLLHSGKELTFTIPDVKTPVMEGNTAEYDLYQNLTDNRLFSINISHKFDHQVVNFTVKGKELEKPKHVSVANKAGFNLWFIALIVGIPVVFIVVVL</sequence>
<dbReference type="PANTHER" id="PTHR12231">
    <property type="entry name" value="CTX-RELATED TYPE I TRANSMEMBRANE PROTEIN"/>
    <property type="match status" value="1"/>
</dbReference>
<dbReference type="InterPro" id="IPR002172">
    <property type="entry name" value="LDrepeatLR_classA_rpt"/>
</dbReference>
<dbReference type="SMART" id="SM00192">
    <property type="entry name" value="LDLa"/>
    <property type="match status" value="2"/>
</dbReference>
<evidence type="ECO:0000256" key="1">
    <source>
        <dbReference type="ARBA" id="ARBA00022737"/>
    </source>
</evidence>
<feature type="domain" description="Ig-like" evidence="7">
    <location>
        <begin position="236"/>
        <end position="307"/>
    </location>
</feature>
<evidence type="ECO:0000259" key="7">
    <source>
        <dbReference type="PROSITE" id="PS50835"/>
    </source>
</evidence>
<keyword evidence="5" id="KW-0812">Transmembrane</keyword>
<accession>A0A9D3Z494</accession>
<feature type="chain" id="PRO_5038975003" description="Ig-like domain-containing protein" evidence="6">
    <location>
        <begin position="19"/>
        <end position="692"/>
    </location>
</feature>
<dbReference type="InterPro" id="IPR023415">
    <property type="entry name" value="LDLR_class-A_CS"/>
</dbReference>
<evidence type="ECO:0000256" key="3">
    <source>
        <dbReference type="ARBA" id="ARBA00023319"/>
    </source>
</evidence>
<evidence type="ECO:0000256" key="2">
    <source>
        <dbReference type="ARBA" id="ARBA00023157"/>
    </source>
</evidence>
<feature type="signal peptide" evidence="6">
    <location>
        <begin position="1"/>
        <end position="18"/>
    </location>
</feature>
<keyword evidence="1" id="KW-0677">Repeat</keyword>
<comment type="caution">
    <text evidence="4">Lacks conserved residue(s) required for the propagation of feature annotation.</text>
</comment>
<keyword evidence="5" id="KW-0472">Membrane</keyword>
<proteinExistence type="predicted"/>